<dbReference type="RefSeq" id="WP_182295086.1">
    <property type="nucleotide sequence ID" value="NZ_CP059851.1"/>
</dbReference>
<dbReference type="GO" id="GO:0006508">
    <property type="term" value="P:proteolysis"/>
    <property type="evidence" value="ECO:0007669"/>
    <property type="project" value="UniProtKB-KW"/>
</dbReference>
<dbReference type="Pfam" id="PF00082">
    <property type="entry name" value="Peptidase_S8"/>
    <property type="match status" value="1"/>
</dbReference>
<dbReference type="KEGG" id="sand:H3309_12850"/>
<dbReference type="PROSITE" id="PS51892">
    <property type="entry name" value="SUBTILASE"/>
    <property type="match status" value="1"/>
</dbReference>
<evidence type="ECO:0000259" key="7">
    <source>
        <dbReference type="Pfam" id="PF00082"/>
    </source>
</evidence>
<sequence>MLLLGALLLSACGGGGAGLITGAAPPAPTPVPVPPPTPGNYDSAEYRRSNAAISAQVLGVWNSGWTGAGVTIADIDSGVNNNSPEFAGRLHPASRDVTGAGRAITDESGHGTSVAAVMVAARNDSNIQGVAPGATLLALRADRAGGCTADGCSYTDTAISAGIDAAVAAGARVINLSLGGSGGNSQLRGAFQRAAAAGVVLVVAAGNDGLGVIDDLPAAALASAGGANVIVVGATDGGGAITDFSNRAGPAAANFITALGSRVRSFDEQGVGYLYSGTSYSAPAVSAAAALLAEAYPSLTGAQIVSLLLRTADDAGVPGTDGVYGRGRLNIAAAFAPAGGTSLAGSAIPVAMTASGSLGSALGDGLSLGGGLAAVPVVDGYGRAYALNLGASLRPAGVGRLAGALLAPESDLAGTELLRSTAFRDLSAGVAIITRHAGGDPALGLAQAGFDAHAARRPDASLLHLSMGGTRLVAAQGFAAGAFLPGGSARAMLASDDGLADGRGAGAPLSAFVLSQQQGAWTWAVAAHRSRAQLTPMLGLRALADTRLLTLGAARAVGSASLALHLSQGSEDGALLGTRLNPAFGLAGARSLAAGAAFTLPVGPVQLRLAGRQARVTPQLTPGLLAAGGAIRARSWSAEVSGDTRWGSLTLRLAQPLRVESGSLRLDVPGEGARMLLLAPHGRERALELGWSGTAGAWRADLNLFNRFQPGHQTAQPADRGGALRISRGF</sequence>
<reference evidence="8 9" key="1">
    <citation type="submission" date="2020-07" db="EMBL/GenBank/DDBJ databases">
        <title>Complete genome sequence for Sandaracinobacter sp. M6.</title>
        <authorList>
            <person name="Tang Y."/>
            <person name="Liu Q."/>
            <person name="Guo Z."/>
            <person name="Lei P."/>
            <person name="Huang B."/>
        </authorList>
    </citation>
    <scope>NUCLEOTIDE SEQUENCE [LARGE SCALE GENOMIC DNA]</scope>
    <source>
        <strain evidence="8 9">M6</strain>
    </source>
</reference>
<keyword evidence="4 5" id="KW-0720">Serine protease</keyword>
<name>A0A7G5IFU9_9SPHN</name>
<gene>
    <name evidence="8" type="ORF">H3309_12850</name>
</gene>
<comment type="similarity">
    <text evidence="1 5">Belongs to the peptidase S8 family.</text>
</comment>
<feature type="active site" description="Charge relay system" evidence="5">
    <location>
        <position position="110"/>
    </location>
</feature>
<dbReference type="EMBL" id="CP059851">
    <property type="protein sequence ID" value="QMW22241.1"/>
    <property type="molecule type" value="Genomic_DNA"/>
</dbReference>
<feature type="chain" id="PRO_5028971800" evidence="6">
    <location>
        <begin position="18"/>
        <end position="730"/>
    </location>
</feature>
<evidence type="ECO:0000256" key="4">
    <source>
        <dbReference type="ARBA" id="ARBA00022825"/>
    </source>
</evidence>
<proteinExistence type="inferred from homology"/>
<protein>
    <submittedName>
        <fullName evidence="8">S8 family serine peptidase</fullName>
    </submittedName>
</protein>
<dbReference type="InterPro" id="IPR000209">
    <property type="entry name" value="Peptidase_S8/S53_dom"/>
</dbReference>
<evidence type="ECO:0000256" key="5">
    <source>
        <dbReference type="PROSITE-ProRule" id="PRU01240"/>
    </source>
</evidence>
<dbReference type="Gene3D" id="3.40.50.200">
    <property type="entry name" value="Peptidase S8/S53 domain"/>
    <property type="match status" value="1"/>
</dbReference>
<dbReference type="PRINTS" id="PR00723">
    <property type="entry name" value="SUBTILISIN"/>
</dbReference>
<dbReference type="InterPro" id="IPR036852">
    <property type="entry name" value="Peptidase_S8/S53_dom_sf"/>
</dbReference>
<dbReference type="PANTHER" id="PTHR43806:SF11">
    <property type="entry name" value="CEREVISIN-RELATED"/>
    <property type="match status" value="1"/>
</dbReference>
<keyword evidence="9" id="KW-1185">Reference proteome</keyword>
<dbReference type="PANTHER" id="PTHR43806">
    <property type="entry name" value="PEPTIDASE S8"/>
    <property type="match status" value="1"/>
</dbReference>
<evidence type="ECO:0000256" key="6">
    <source>
        <dbReference type="SAM" id="SignalP"/>
    </source>
</evidence>
<feature type="active site" description="Charge relay system" evidence="5">
    <location>
        <position position="279"/>
    </location>
</feature>
<dbReference type="Proteomes" id="UP000515292">
    <property type="component" value="Chromosome"/>
</dbReference>
<evidence type="ECO:0000256" key="3">
    <source>
        <dbReference type="ARBA" id="ARBA00022801"/>
    </source>
</evidence>
<evidence type="ECO:0000313" key="8">
    <source>
        <dbReference type="EMBL" id="QMW22241.1"/>
    </source>
</evidence>
<keyword evidence="6" id="KW-0732">Signal</keyword>
<dbReference type="SUPFAM" id="SSF52743">
    <property type="entry name" value="Subtilisin-like"/>
    <property type="match status" value="1"/>
</dbReference>
<dbReference type="GO" id="GO:0004252">
    <property type="term" value="F:serine-type endopeptidase activity"/>
    <property type="evidence" value="ECO:0007669"/>
    <property type="project" value="UniProtKB-UniRule"/>
</dbReference>
<feature type="active site" description="Charge relay system" evidence="5">
    <location>
        <position position="76"/>
    </location>
</feature>
<evidence type="ECO:0000256" key="2">
    <source>
        <dbReference type="ARBA" id="ARBA00022670"/>
    </source>
</evidence>
<accession>A0A7G5IFU9</accession>
<feature type="domain" description="Peptidase S8/S53" evidence="7">
    <location>
        <begin position="67"/>
        <end position="327"/>
    </location>
</feature>
<keyword evidence="3 5" id="KW-0378">Hydrolase</keyword>
<dbReference type="InterPro" id="IPR023828">
    <property type="entry name" value="Peptidase_S8_Ser-AS"/>
</dbReference>
<keyword evidence="2 5" id="KW-0645">Protease</keyword>
<dbReference type="InterPro" id="IPR050131">
    <property type="entry name" value="Peptidase_S8_subtilisin-like"/>
</dbReference>
<feature type="signal peptide" evidence="6">
    <location>
        <begin position="1"/>
        <end position="17"/>
    </location>
</feature>
<organism evidence="8 9">
    <name type="scientific">Sandaracinobacteroides saxicola</name>
    <dbReference type="NCBI Taxonomy" id="2759707"/>
    <lineage>
        <taxon>Bacteria</taxon>
        <taxon>Pseudomonadati</taxon>
        <taxon>Pseudomonadota</taxon>
        <taxon>Alphaproteobacteria</taxon>
        <taxon>Sphingomonadales</taxon>
        <taxon>Sphingosinicellaceae</taxon>
        <taxon>Sandaracinobacteroides</taxon>
    </lineage>
</organism>
<evidence type="ECO:0000313" key="9">
    <source>
        <dbReference type="Proteomes" id="UP000515292"/>
    </source>
</evidence>
<dbReference type="PROSITE" id="PS00138">
    <property type="entry name" value="SUBTILASE_SER"/>
    <property type="match status" value="1"/>
</dbReference>
<dbReference type="InterPro" id="IPR015500">
    <property type="entry name" value="Peptidase_S8_subtilisin-rel"/>
</dbReference>
<dbReference type="AlphaFoldDB" id="A0A7G5IFU9"/>
<evidence type="ECO:0000256" key="1">
    <source>
        <dbReference type="ARBA" id="ARBA00011073"/>
    </source>
</evidence>